<gene>
    <name evidence="2" type="ORF">MNBD_ALPHA06-2015</name>
</gene>
<dbReference type="EMBL" id="UOEE01000262">
    <property type="protein sequence ID" value="VAV98392.1"/>
    <property type="molecule type" value="Genomic_DNA"/>
</dbReference>
<dbReference type="Pfam" id="PF01944">
    <property type="entry name" value="SpoIIM"/>
    <property type="match status" value="1"/>
</dbReference>
<dbReference type="PANTHER" id="PTHR35337:SF1">
    <property type="entry name" value="SLR1478 PROTEIN"/>
    <property type="match status" value="1"/>
</dbReference>
<dbReference type="AlphaFoldDB" id="A0A3B0S3K8"/>
<protein>
    <recommendedName>
        <fullName evidence="3">Stage II sporulation protein M</fullName>
    </recommendedName>
</protein>
<accession>A0A3B0S3K8</accession>
<sequence length="341" mass="37641">MSQSQTQTKQELAAYLRSHRFRLEREADWQRLEALIAKVEKTGPKTLNDAELIALPRLYRSTLSSLSMARAISLDRDLILYLEGLTTRAYFFVYGTRTNIWQRISGFFAKDWPLAVQALGRETWVSLLITCLTALSAYFLVVSSPEWFASFMPTGLTNGRTPDASVEFLRDGLYDGKWQDGLSTFATSLFTHNARIGIFAFALGFAFGLPTLVLMAYNGFMLGAFAAVYVPKGLGFEMGGWLLIHGTTELFAIILAGAAGFHIGWHIAFPGKLTRLDAAAKAGRTAATVVIGVVIMLFLAGLIEGFGRQLIKSDIARYAIAGSMLSLWLLYFYLPRKGANG</sequence>
<keyword evidence="1" id="KW-0812">Transmembrane</keyword>
<organism evidence="2">
    <name type="scientific">hydrothermal vent metagenome</name>
    <dbReference type="NCBI Taxonomy" id="652676"/>
    <lineage>
        <taxon>unclassified sequences</taxon>
        <taxon>metagenomes</taxon>
        <taxon>ecological metagenomes</taxon>
    </lineage>
</organism>
<keyword evidence="1" id="KW-1133">Transmembrane helix</keyword>
<feature type="transmembrane region" description="Helical" evidence="1">
    <location>
        <begin position="285"/>
        <end position="303"/>
    </location>
</feature>
<name>A0A3B0S3K8_9ZZZZ</name>
<feature type="transmembrane region" description="Helical" evidence="1">
    <location>
        <begin position="198"/>
        <end position="230"/>
    </location>
</feature>
<dbReference type="PANTHER" id="PTHR35337">
    <property type="entry name" value="SLR1478 PROTEIN"/>
    <property type="match status" value="1"/>
</dbReference>
<evidence type="ECO:0000256" key="1">
    <source>
        <dbReference type="SAM" id="Phobius"/>
    </source>
</evidence>
<evidence type="ECO:0008006" key="3">
    <source>
        <dbReference type="Google" id="ProtNLM"/>
    </source>
</evidence>
<feature type="transmembrane region" description="Helical" evidence="1">
    <location>
        <begin position="242"/>
        <end position="265"/>
    </location>
</feature>
<keyword evidence="1" id="KW-0472">Membrane</keyword>
<proteinExistence type="predicted"/>
<dbReference type="InterPro" id="IPR002798">
    <property type="entry name" value="SpoIIM-like"/>
</dbReference>
<feature type="transmembrane region" description="Helical" evidence="1">
    <location>
        <begin position="124"/>
        <end position="142"/>
    </location>
</feature>
<evidence type="ECO:0000313" key="2">
    <source>
        <dbReference type="EMBL" id="VAV98392.1"/>
    </source>
</evidence>
<reference evidence="2" key="1">
    <citation type="submission" date="2018-06" db="EMBL/GenBank/DDBJ databases">
        <authorList>
            <person name="Zhirakovskaya E."/>
        </authorList>
    </citation>
    <scope>NUCLEOTIDE SEQUENCE</scope>
</reference>
<feature type="transmembrane region" description="Helical" evidence="1">
    <location>
        <begin position="315"/>
        <end position="334"/>
    </location>
</feature>